<evidence type="ECO:0000313" key="2">
    <source>
        <dbReference type="Proteomes" id="UP000004906"/>
    </source>
</evidence>
<protein>
    <submittedName>
        <fullName evidence="1">ABC transporter ATP-binding protein</fullName>
    </submittedName>
</protein>
<feature type="non-terminal residue" evidence="1">
    <location>
        <position position="1"/>
    </location>
</feature>
<name>A0A6C8GUY7_SALET</name>
<accession>A0A6C8GUY7</accession>
<gene>
    <name evidence="1" type="ORF">LTSEADE_0097</name>
</gene>
<keyword evidence="1" id="KW-0067">ATP-binding</keyword>
<dbReference type="Proteomes" id="UP000004906">
    <property type="component" value="Unassembled WGS sequence"/>
</dbReference>
<dbReference type="EMBL" id="AFCI01000034">
    <property type="protein sequence ID" value="EHC42221.1"/>
    <property type="molecule type" value="Genomic_DNA"/>
</dbReference>
<dbReference type="GO" id="GO:0005524">
    <property type="term" value="F:ATP binding"/>
    <property type="evidence" value="ECO:0007669"/>
    <property type="project" value="UniProtKB-KW"/>
</dbReference>
<keyword evidence="1" id="KW-0547">Nucleotide-binding</keyword>
<dbReference type="AlphaFoldDB" id="A0A6C8GUY7"/>
<sequence>GAPETVITAERLAEVYRVRGRVERCSQGKLQVVLDGVIAV</sequence>
<reference evidence="1 2" key="1">
    <citation type="journal article" date="2011" name="BMC Genomics">
        <title>Genome sequencing reveals diversification of virulence factor content and possible host adaptation in distinct subpopulations of Salmonella enterica.</title>
        <authorList>
            <person name="den Bakker H.C."/>
            <person name="Moreno Switt A.I."/>
            <person name="Govoni G."/>
            <person name="Cummings C.A."/>
            <person name="Ranieri M.L."/>
            <person name="Degoricija L."/>
            <person name="Hoelzer K."/>
            <person name="Rodriguez-Rivera L.D."/>
            <person name="Brown S."/>
            <person name="Bolchacova E."/>
            <person name="Furtado M.R."/>
            <person name="Wiedmann M."/>
        </authorList>
    </citation>
    <scope>NUCLEOTIDE SEQUENCE [LARGE SCALE GENOMIC DNA]</scope>
    <source>
        <strain evidence="1 2">A4-669</strain>
    </source>
</reference>
<comment type="caution">
    <text evidence="1">The sequence shown here is derived from an EMBL/GenBank/DDBJ whole genome shotgun (WGS) entry which is preliminary data.</text>
</comment>
<organism evidence="1 2">
    <name type="scientific">Salmonella enterica subsp. enterica serovar Adelaide str. A4-669</name>
    <dbReference type="NCBI Taxonomy" id="913063"/>
    <lineage>
        <taxon>Bacteria</taxon>
        <taxon>Pseudomonadati</taxon>
        <taxon>Pseudomonadota</taxon>
        <taxon>Gammaproteobacteria</taxon>
        <taxon>Enterobacterales</taxon>
        <taxon>Enterobacteriaceae</taxon>
        <taxon>Salmonella</taxon>
    </lineage>
</organism>
<evidence type="ECO:0000313" key="1">
    <source>
        <dbReference type="EMBL" id="EHC42221.1"/>
    </source>
</evidence>
<proteinExistence type="predicted"/>